<dbReference type="Proteomes" id="UP001159363">
    <property type="component" value="Chromosome 12"/>
</dbReference>
<keyword evidence="1" id="KW-0812">Transmembrane</keyword>
<evidence type="ECO:0000313" key="3">
    <source>
        <dbReference type="Proteomes" id="UP001159363"/>
    </source>
</evidence>
<feature type="transmembrane region" description="Helical" evidence="1">
    <location>
        <begin position="114"/>
        <end position="134"/>
    </location>
</feature>
<proteinExistence type="predicted"/>
<feature type="transmembrane region" description="Helical" evidence="1">
    <location>
        <begin position="45"/>
        <end position="65"/>
    </location>
</feature>
<name>A0ABQ9GD76_9NEOP</name>
<keyword evidence="1" id="KW-0472">Membrane</keyword>
<evidence type="ECO:0008006" key="4">
    <source>
        <dbReference type="Google" id="ProtNLM"/>
    </source>
</evidence>
<reference evidence="2 3" key="1">
    <citation type="submission" date="2023-02" db="EMBL/GenBank/DDBJ databases">
        <title>LHISI_Scaffold_Assembly.</title>
        <authorList>
            <person name="Stuart O.P."/>
            <person name="Cleave R."/>
            <person name="Magrath M.J.L."/>
            <person name="Mikheyev A.S."/>
        </authorList>
    </citation>
    <scope>NUCLEOTIDE SEQUENCE [LARGE SCALE GENOMIC DNA]</scope>
    <source>
        <strain evidence="2">Daus_M_001</strain>
        <tissue evidence="2">Leg muscle</tissue>
    </source>
</reference>
<comment type="caution">
    <text evidence="2">The sequence shown here is derived from an EMBL/GenBank/DDBJ whole genome shotgun (WGS) entry which is preliminary data.</text>
</comment>
<gene>
    <name evidence="2" type="ORF">PR048_028388</name>
</gene>
<dbReference type="EMBL" id="JARBHB010000013">
    <property type="protein sequence ID" value="KAJ8869398.1"/>
    <property type="molecule type" value="Genomic_DNA"/>
</dbReference>
<evidence type="ECO:0000313" key="2">
    <source>
        <dbReference type="EMBL" id="KAJ8869398.1"/>
    </source>
</evidence>
<keyword evidence="3" id="KW-1185">Reference proteome</keyword>
<keyword evidence="1" id="KW-1133">Transmembrane helix</keyword>
<sequence>MYHCRRQLDDSFCCLVLSPRQVASTGFVRAQTDIYIVWWCSARGAGVTTAIFGFFIALSGGLVCVRSHLWSLHRPTRGWCLPTTNFGSFVCPPGALIRYLVCIVRSTEERLSLVCLYQFFMLAAAAGLCIGLGASGPSGRKRDECSCEGRLGAALLRASSTLNVFIENNKTTFGPGRHVGRNMNGEVRHTCVSCEVTHLSYKGLVRGDFRSNLATIVQSHRDERLSQQRSAARQLHGLTVRKDVSTSHTPVCSQKYFIPKHSESVVVNLDMTKGPGTHWTAYRKNSNPFEYFDSFGNLCTPPELRKYLDDGKMTYSYETEQLPSQSNCIIDHVYNIDSDGADFRTLFCTFSTLEPRWCLMSRPNRFSDIFFCSKHRYCQYGNLDSSTGKICFPMGSYELDNISTYLRESLQPVVYCFVASPIF</sequence>
<protein>
    <recommendedName>
        <fullName evidence="4">Apextrin C-terminal domain-containing protein</fullName>
    </recommendedName>
</protein>
<evidence type="ECO:0000256" key="1">
    <source>
        <dbReference type="SAM" id="Phobius"/>
    </source>
</evidence>
<organism evidence="2 3">
    <name type="scientific">Dryococelus australis</name>
    <dbReference type="NCBI Taxonomy" id="614101"/>
    <lineage>
        <taxon>Eukaryota</taxon>
        <taxon>Metazoa</taxon>
        <taxon>Ecdysozoa</taxon>
        <taxon>Arthropoda</taxon>
        <taxon>Hexapoda</taxon>
        <taxon>Insecta</taxon>
        <taxon>Pterygota</taxon>
        <taxon>Neoptera</taxon>
        <taxon>Polyneoptera</taxon>
        <taxon>Phasmatodea</taxon>
        <taxon>Verophasmatodea</taxon>
        <taxon>Anareolatae</taxon>
        <taxon>Phasmatidae</taxon>
        <taxon>Eurycanthinae</taxon>
        <taxon>Dryococelus</taxon>
    </lineage>
</organism>
<accession>A0ABQ9GD76</accession>